<feature type="region of interest" description="Disordered" evidence="1">
    <location>
        <begin position="1"/>
        <end position="148"/>
    </location>
</feature>
<dbReference type="PANTHER" id="PTHR36569:SF5">
    <property type="entry name" value="CONIDIATION-SPECIFIC PROTEIN 10 (EUROFUNG)"/>
    <property type="match status" value="1"/>
</dbReference>
<dbReference type="STRING" id="1076935.U4LG38"/>
<evidence type="ECO:0000313" key="3">
    <source>
        <dbReference type="Proteomes" id="UP000018144"/>
    </source>
</evidence>
<dbReference type="InterPro" id="IPR052590">
    <property type="entry name" value="Stress/Virulence-Domain"/>
</dbReference>
<gene>
    <name evidence="2" type="ORF">PCON_08706</name>
</gene>
<sequence>MASNNPHNFANLPKEEVRELAAKGGRSQGTHQNTEDTSSSHYNTRSSDNTGSSGSGSDRPGNGNPGNFANRPKEEVRAIASKGGQASHSGGFASMDPERQREIASMGGHASAESGKGGNFANRPREEVQEIGRKGGLSRGHHESDQDE</sequence>
<feature type="compositionally biased region" description="Basic and acidic residues" evidence="1">
    <location>
        <begin position="123"/>
        <end position="133"/>
    </location>
</feature>
<organism evidence="2 3">
    <name type="scientific">Pyronema omphalodes (strain CBS 100304)</name>
    <name type="common">Pyronema confluens</name>
    <dbReference type="NCBI Taxonomy" id="1076935"/>
    <lineage>
        <taxon>Eukaryota</taxon>
        <taxon>Fungi</taxon>
        <taxon>Dikarya</taxon>
        <taxon>Ascomycota</taxon>
        <taxon>Pezizomycotina</taxon>
        <taxon>Pezizomycetes</taxon>
        <taxon>Pezizales</taxon>
        <taxon>Pyronemataceae</taxon>
        <taxon>Pyronema</taxon>
    </lineage>
</organism>
<dbReference type="InterPro" id="IPR019626">
    <property type="entry name" value="Stress-induced_KGG_rpt"/>
</dbReference>
<name>U4LG38_PYROM</name>
<protein>
    <submittedName>
        <fullName evidence="2">Similar to Conidiation-specific protein 10 acc. no. P10713</fullName>
    </submittedName>
</protein>
<dbReference type="Pfam" id="PF10685">
    <property type="entry name" value="KGG"/>
    <property type="match status" value="4"/>
</dbReference>
<keyword evidence="3" id="KW-1185">Reference proteome</keyword>
<evidence type="ECO:0000313" key="2">
    <source>
        <dbReference type="EMBL" id="CCX30507.1"/>
    </source>
</evidence>
<dbReference type="OrthoDB" id="2137750at2759"/>
<proteinExistence type="predicted"/>
<accession>U4LG38</accession>
<dbReference type="PANTHER" id="PTHR36569">
    <property type="match status" value="1"/>
</dbReference>
<evidence type="ECO:0000256" key="1">
    <source>
        <dbReference type="SAM" id="MobiDB-lite"/>
    </source>
</evidence>
<feature type="compositionally biased region" description="Low complexity" evidence="1">
    <location>
        <begin position="43"/>
        <end position="59"/>
    </location>
</feature>
<dbReference type="EMBL" id="HF935441">
    <property type="protein sequence ID" value="CCX30507.1"/>
    <property type="molecule type" value="Genomic_DNA"/>
</dbReference>
<dbReference type="AlphaFoldDB" id="U4LG38"/>
<feature type="compositionally biased region" description="Polar residues" evidence="1">
    <location>
        <begin position="28"/>
        <end position="42"/>
    </location>
</feature>
<dbReference type="eggNOG" id="ENOG502STRE">
    <property type="taxonomic scope" value="Eukaryota"/>
</dbReference>
<dbReference type="OMA" id="HASHEHG"/>
<reference evidence="2 3" key="1">
    <citation type="journal article" date="2013" name="PLoS Genet.">
        <title>The genome and development-dependent transcriptomes of Pyronema confluens: a window into fungal evolution.</title>
        <authorList>
            <person name="Traeger S."/>
            <person name="Altegoer F."/>
            <person name="Freitag M."/>
            <person name="Gabaldon T."/>
            <person name="Kempken F."/>
            <person name="Kumar A."/>
            <person name="Marcet-Houben M."/>
            <person name="Poggeler S."/>
            <person name="Stajich J.E."/>
            <person name="Nowrousian M."/>
        </authorList>
    </citation>
    <scope>NUCLEOTIDE SEQUENCE [LARGE SCALE GENOMIC DNA]</scope>
    <source>
        <strain evidence="3">CBS 100304</strain>
        <tissue evidence="2">Vegetative mycelium</tissue>
    </source>
</reference>
<dbReference type="Proteomes" id="UP000018144">
    <property type="component" value="Unassembled WGS sequence"/>
</dbReference>